<evidence type="ECO:0000256" key="5">
    <source>
        <dbReference type="ARBA" id="ARBA00022660"/>
    </source>
</evidence>
<evidence type="ECO:0000313" key="15">
    <source>
        <dbReference type="EMBL" id="KAA0190940.1"/>
    </source>
</evidence>
<evidence type="ECO:0000256" key="8">
    <source>
        <dbReference type="ARBA" id="ARBA00022982"/>
    </source>
</evidence>
<dbReference type="EMBL" id="LUCM01006678">
    <property type="protein sequence ID" value="KAA0190940.1"/>
    <property type="molecule type" value="Genomic_DNA"/>
</dbReference>
<keyword evidence="10" id="KW-0496">Mitochondrion</keyword>
<keyword evidence="6 14" id="KW-0812">Transmembrane</keyword>
<keyword evidence="5" id="KW-0679">Respiratory chain</keyword>
<keyword evidence="11 14" id="KW-0472">Membrane</keyword>
<sequence length="123" mass="14155">MSGSPPFNPWNTYYESPEEQAAIKERAKYREAMKAEYRKILTNPFKPPKGTMHDPALQRWYSARVTYAEYLQPSPKMGLLFGGFFAFLGALFLISNSYRSKVLKKIETGELSYEDRALKCLGK</sequence>
<dbReference type="Pfam" id="PF07225">
    <property type="entry name" value="NDUF_B4"/>
    <property type="match status" value="1"/>
</dbReference>
<dbReference type="InterPro" id="IPR009866">
    <property type="entry name" value="NADH_UbQ_OxRdtase_NDUFB4_su"/>
</dbReference>
<evidence type="ECO:0000256" key="14">
    <source>
        <dbReference type="SAM" id="Phobius"/>
    </source>
</evidence>
<evidence type="ECO:0000256" key="11">
    <source>
        <dbReference type="ARBA" id="ARBA00023136"/>
    </source>
</evidence>
<keyword evidence="8" id="KW-0249">Electron transport</keyword>
<dbReference type="PANTHER" id="PTHR15469:SF0">
    <property type="entry name" value="NADH DEHYDROGENASE [UBIQUINONE] 1 BETA SUBCOMPLEX SUBUNIT 4"/>
    <property type="match status" value="1"/>
</dbReference>
<name>A0A8E0RR13_9TREM</name>
<proteinExistence type="inferred from homology"/>
<dbReference type="AlphaFoldDB" id="A0A8E0RR13"/>
<evidence type="ECO:0000256" key="6">
    <source>
        <dbReference type="ARBA" id="ARBA00022692"/>
    </source>
</evidence>
<dbReference type="Proteomes" id="UP000728185">
    <property type="component" value="Unassembled WGS sequence"/>
</dbReference>
<evidence type="ECO:0000256" key="4">
    <source>
        <dbReference type="ARBA" id="ARBA00022448"/>
    </source>
</evidence>
<evidence type="ECO:0000256" key="9">
    <source>
        <dbReference type="ARBA" id="ARBA00022989"/>
    </source>
</evidence>
<evidence type="ECO:0000256" key="3">
    <source>
        <dbReference type="ARBA" id="ARBA00018681"/>
    </source>
</evidence>
<evidence type="ECO:0000256" key="13">
    <source>
        <dbReference type="ARBA" id="ARBA00030987"/>
    </source>
</evidence>
<accession>A0A8E0RR13</accession>
<protein>
    <recommendedName>
        <fullName evidence="3">NADH dehydrogenase [ubiquinone] 1 beta subcomplex subunit 4</fullName>
    </recommendedName>
    <alternativeName>
        <fullName evidence="12">Complex I-B15</fullName>
    </alternativeName>
    <alternativeName>
        <fullName evidence="13">NADH-ubiquinone oxidoreductase B15 subunit</fullName>
    </alternativeName>
</protein>
<evidence type="ECO:0000256" key="2">
    <source>
        <dbReference type="ARBA" id="ARBA00007260"/>
    </source>
</evidence>
<comment type="subcellular location">
    <subcellularLocation>
        <location evidence="1">Mitochondrion inner membrane</location>
        <topology evidence="1">Single-pass membrane protein</topology>
    </subcellularLocation>
</comment>
<comment type="similarity">
    <text evidence="2">Belongs to the complex I NDUFB4 subunit family.</text>
</comment>
<gene>
    <name evidence="15" type="ORF">FBUS_10867</name>
</gene>
<evidence type="ECO:0000313" key="16">
    <source>
        <dbReference type="Proteomes" id="UP000728185"/>
    </source>
</evidence>
<dbReference type="OrthoDB" id="5818798at2759"/>
<evidence type="ECO:0000256" key="7">
    <source>
        <dbReference type="ARBA" id="ARBA00022792"/>
    </source>
</evidence>
<reference evidence="15" key="1">
    <citation type="submission" date="2019-05" db="EMBL/GenBank/DDBJ databases">
        <title>Annotation for the trematode Fasciolopsis buski.</title>
        <authorList>
            <person name="Choi Y.-J."/>
        </authorList>
    </citation>
    <scope>NUCLEOTIDE SEQUENCE</scope>
    <source>
        <strain evidence="15">HT</strain>
        <tissue evidence="15">Whole worm</tissue>
    </source>
</reference>
<evidence type="ECO:0000256" key="12">
    <source>
        <dbReference type="ARBA" id="ARBA00030212"/>
    </source>
</evidence>
<organism evidence="15 16">
    <name type="scientific">Fasciolopsis buskii</name>
    <dbReference type="NCBI Taxonomy" id="27845"/>
    <lineage>
        <taxon>Eukaryota</taxon>
        <taxon>Metazoa</taxon>
        <taxon>Spiralia</taxon>
        <taxon>Lophotrochozoa</taxon>
        <taxon>Platyhelminthes</taxon>
        <taxon>Trematoda</taxon>
        <taxon>Digenea</taxon>
        <taxon>Plagiorchiida</taxon>
        <taxon>Echinostomata</taxon>
        <taxon>Echinostomatoidea</taxon>
        <taxon>Fasciolidae</taxon>
        <taxon>Fasciolopsis</taxon>
    </lineage>
</organism>
<dbReference type="PANTHER" id="PTHR15469">
    <property type="entry name" value="NADH-UBIQUINONE OXIDOREDUCTASE B15 SUBUNIT"/>
    <property type="match status" value="1"/>
</dbReference>
<feature type="transmembrane region" description="Helical" evidence="14">
    <location>
        <begin position="77"/>
        <end position="95"/>
    </location>
</feature>
<keyword evidence="9 14" id="KW-1133">Transmembrane helix</keyword>
<comment type="caution">
    <text evidence="15">The sequence shown here is derived from an EMBL/GenBank/DDBJ whole genome shotgun (WGS) entry which is preliminary data.</text>
</comment>
<keyword evidence="7" id="KW-0999">Mitochondrion inner membrane</keyword>
<keyword evidence="4" id="KW-0813">Transport</keyword>
<keyword evidence="16" id="KW-1185">Reference proteome</keyword>
<dbReference type="GO" id="GO:0005743">
    <property type="term" value="C:mitochondrial inner membrane"/>
    <property type="evidence" value="ECO:0007669"/>
    <property type="project" value="UniProtKB-SubCell"/>
</dbReference>
<evidence type="ECO:0000256" key="1">
    <source>
        <dbReference type="ARBA" id="ARBA00004434"/>
    </source>
</evidence>
<keyword evidence="15" id="KW-0830">Ubiquinone</keyword>
<evidence type="ECO:0000256" key="10">
    <source>
        <dbReference type="ARBA" id="ARBA00023128"/>
    </source>
</evidence>